<dbReference type="PROSITE" id="PS00061">
    <property type="entry name" value="ADH_SHORT"/>
    <property type="match status" value="1"/>
</dbReference>
<dbReference type="RefSeq" id="WP_055574900.1">
    <property type="nucleotide sequence ID" value="NZ_FMZK01000002.1"/>
</dbReference>
<keyword evidence="4" id="KW-1185">Reference proteome</keyword>
<dbReference type="InterPro" id="IPR036291">
    <property type="entry name" value="NAD(P)-bd_dom_sf"/>
</dbReference>
<organism evidence="3 4">
    <name type="scientific">Streptomyces prasinopilosus</name>
    <dbReference type="NCBI Taxonomy" id="67344"/>
    <lineage>
        <taxon>Bacteria</taxon>
        <taxon>Bacillati</taxon>
        <taxon>Actinomycetota</taxon>
        <taxon>Actinomycetes</taxon>
        <taxon>Kitasatosporales</taxon>
        <taxon>Streptomycetaceae</taxon>
        <taxon>Streptomyces</taxon>
    </lineage>
</organism>
<sequence>MDLQLSGRVAVVTGASKGIGLAITRTLLEEGAKVVATSRKSTPELDALAGPNLVHVPADFMDQDAPAQVVARAVEQFGGLDILVNNAGGPPPGVTLPRGSFLHASEEDWRAMFEFNLFSAVRAIRAAIPHLLERGGGSIVNISSGNARQPSPINVDYGASKAALSNITKVLSGEFAPQGIRVNTVSPGVVRTPWWTDEGGVADMIASQAGTDKDNVINSVVPEMLNLATGRFVEPQEVADAVVLLASPRSGSTTGADFVVDGGLLKEL</sequence>
<evidence type="ECO:0000256" key="2">
    <source>
        <dbReference type="ARBA" id="ARBA00023002"/>
    </source>
</evidence>
<name>A0A1G6LBV2_9ACTN</name>
<dbReference type="Proteomes" id="UP000182100">
    <property type="component" value="Unassembled WGS sequence"/>
</dbReference>
<dbReference type="CDD" id="cd05233">
    <property type="entry name" value="SDR_c"/>
    <property type="match status" value="1"/>
</dbReference>
<dbReference type="EMBL" id="FMZK01000002">
    <property type="protein sequence ID" value="SDC40724.1"/>
    <property type="molecule type" value="Genomic_DNA"/>
</dbReference>
<reference evidence="4" key="1">
    <citation type="submission" date="2016-10" db="EMBL/GenBank/DDBJ databases">
        <authorList>
            <person name="Varghese N."/>
            <person name="Submissions S."/>
        </authorList>
    </citation>
    <scope>NUCLEOTIDE SEQUENCE [LARGE SCALE GENOMIC DNA]</scope>
    <source>
        <strain evidence="4">CGMCC 4.3504</strain>
    </source>
</reference>
<evidence type="ECO:0000313" key="4">
    <source>
        <dbReference type="Proteomes" id="UP000182100"/>
    </source>
</evidence>
<protein>
    <submittedName>
        <fullName evidence="3">NAD(P)-dependent dehydrogenase, short-chain alcohol dehydrogenase family</fullName>
    </submittedName>
</protein>
<keyword evidence="2" id="KW-0560">Oxidoreductase</keyword>
<dbReference type="STRING" id="67344.SAMN05216505_10252"/>
<dbReference type="PANTHER" id="PTHR43639:SF1">
    <property type="entry name" value="SHORT-CHAIN DEHYDROGENASE_REDUCTASE FAMILY PROTEIN"/>
    <property type="match status" value="1"/>
</dbReference>
<dbReference type="Pfam" id="PF13561">
    <property type="entry name" value="adh_short_C2"/>
    <property type="match status" value="1"/>
</dbReference>
<evidence type="ECO:0000256" key="1">
    <source>
        <dbReference type="ARBA" id="ARBA00006484"/>
    </source>
</evidence>
<accession>A0A1G6LBV2</accession>
<dbReference type="FunFam" id="3.40.50.720:FF:000084">
    <property type="entry name" value="Short-chain dehydrogenase reductase"/>
    <property type="match status" value="1"/>
</dbReference>
<comment type="similarity">
    <text evidence="1">Belongs to the short-chain dehydrogenases/reductases (SDR) family.</text>
</comment>
<dbReference type="AlphaFoldDB" id="A0A1G6LBV2"/>
<dbReference type="PANTHER" id="PTHR43639">
    <property type="entry name" value="OXIDOREDUCTASE, SHORT-CHAIN DEHYDROGENASE/REDUCTASE FAMILY (AFU_ORTHOLOGUE AFUA_5G02870)"/>
    <property type="match status" value="1"/>
</dbReference>
<dbReference type="InterPro" id="IPR002347">
    <property type="entry name" value="SDR_fam"/>
</dbReference>
<dbReference type="InterPro" id="IPR020904">
    <property type="entry name" value="Sc_DH/Rdtase_CS"/>
</dbReference>
<dbReference type="Gene3D" id="3.40.50.720">
    <property type="entry name" value="NAD(P)-binding Rossmann-like Domain"/>
    <property type="match status" value="1"/>
</dbReference>
<dbReference type="PRINTS" id="PR00080">
    <property type="entry name" value="SDRFAMILY"/>
</dbReference>
<dbReference type="GO" id="GO:0016491">
    <property type="term" value="F:oxidoreductase activity"/>
    <property type="evidence" value="ECO:0007669"/>
    <property type="project" value="UniProtKB-KW"/>
</dbReference>
<proteinExistence type="inferred from homology"/>
<dbReference type="PRINTS" id="PR00081">
    <property type="entry name" value="GDHRDH"/>
</dbReference>
<gene>
    <name evidence="3" type="ORF">SAMN05216505_10252</name>
</gene>
<evidence type="ECO:0000313" key="3">
    <source>
        <dbReference type="EMBL" id="SDC40724.1"/>
    </source>
</evidence>
<dbReference type="SUPFAM" id="SSF51735">
    <property type="entry name" value="NAD(P)-binding Rossmann-fold domains"/>
    <property type="match status" value="1"/>
</dbReference>